<evidence type="ECO:0000256" key="1">
    <source>
        <dbReference type="SAM" id="MobiDB-lite"/>
    </source>
</evidence>
<comment type="caution">
    <text evidence="2">The sequence shown here is derived from an EMBL/GenBank/DDBJ whole genome shotgun (WGS) entry which is preliminary data.</text>
</comment>
<dbReference type="GO" id="GO:0030681">
    <property type="term" value="C:multimeric ribonuclease P complex"/>
    <property type="evidence" value="ECO:0007669"/>
    <property type="project" value="TreeGrafter"/>
</dbReference>
<feature type="region of interest" description="Disordered" evidence="1">
    <location>
        <begin position="167"/>
        <end position="196"/>
    </location>
</feature>
<dbReference type="PANTHER" id="PTHR15396">
    <property type="entry name" value="RIBONUCLEASE P PROTEIN SUBUNIT P40"/>
    <property type="match status" value="1"/>
</dbReference>
<evidence type="ECO:0000313" key="2">
    <source>
        <dbReference type="EMBL" id="CAF9943647.1"/>
    </source>
</evidence>
<gene>
    <name evidence="2" type="ORF">ALECFALPRED_000855</name>
</gene>
<dbReference type="InterPro" id="IPR013893">
    <property type="entry name" value="RNase_P_Rpp40"/>
</dbReference>
<reference evidence="2" key="1">
    <citation type="submission" date="2021-03" db="EMBL/GenBank/DDBJ databases">
        <authorList>
            <person name="Tagirdzhanova G."/>
        </authorList>
    </citation>
    <scope>NUCLEOTIDE SEQUENCE</scope>
</reference>
<keyword evidence="3" id="KW-1185">Reference proteome</keyword>
<evidence type="ECO:0000313" key="3">
    <source>
        <dbReference type="Proteomes" id="UP000664203"/>
    </source>
</evidence>
<dbReference type="Proteomes" id="UP000664203">
    <property type="component" value="Unassembled WGS sequence"/>
</dbReference>
<dbReference type="GO" id="GO:0004526">
    <property type="term" value="F:ribonuclease P activity"/>
    <property type="evidence" value="ECO:0007669"/>
    <property type="project" value="TreeGrafter"/>
</dbReference>
<sequence length="352" mass="39492">MSLSELLEGDFFNMYIKTGNILMLSEGRPGVDDRYSLKDGKLVPECGCSQSCAVDLLLILISGILRLELAKDRYERCGLVGQSIRDAGRKHIKTRYAVEINLRLPSMLHGKKGFERIVWAFKNVLNHSVTWLFHDFNSNSQHGKAIVISKCLDDKVTNCRIVAKDAPITKHHPATKEPSPQQKTTERVRAPNLSPPHSSNFDDNFEDWALETYEWLSLVAMESPRIISEDIIDPFLSRYQVPYNDSGKILDVVTLTWTGFIPSLWIMQLFLYLSTAKTTNRKGVSSEDFFALSAYSFKTAVADQKDAYTILCLSGGSVNNQSAVAATDKTKKSGDSNERHGKKYVLWELSGG</sequence>
<accession>A0A8H3JAK4</accession>
<dbReference type="GO" id="GO:0001682">
    <property type="term" value="P:tRNA 5'-leader removal"/>
    <property type="evidence" value="ECO:0007669"/>
    <property type="project" value="InterPro"/>
</dbReference>
<dbReference type="AlphaFoldDB" id="A0A8H3JAK4"/>
<dbReference type="PANTHER" id="PTHR15396:SF1">
    <property type="entry name" value="RIBONUCLEASE P PROTEIN SUBUNIT P40"/>
    <property type="match status" value="1"/>
</dbReference>
<organism evidence="2 3">
    <name type="scientific">Alectoria fallacina</name>
    <dbReference type="NCBI Taxonomy" id="1903189"/>
    <lineage>
        <taxon>Eukaryota</taxon>
        <taxon>Fungi</taxon>
        <taxon>Dikarya</taxon>
        <taxon>Ascomycota</taxon>
        <taxon>Pezizomycotina</taxon>
        <taxon>Lecanoromycetes</taxon>
        <taxon>OSLEUM clade</taxon>
        <taxon>Lecanoromycetidae</taxon>
        <taxon>Lecanorales</taxon>
        <taxon>Lecanorineae</taxon>
        <taxon>Parmeliaceae</taxon>
        <taxon>Alectoria</taxon>
    </lineage>
</organism>
<dbReference type="EMBL" id="CAJPDR010001152">
    <property type="protein sequence ID" value="CAF9943647.1"/>
    <property type="molecule type" value="Genomic_DNA"/>
</dbReference>
<dbReference type="GO" id="GO:0000171">
    <property type="term" value="F:ribonuclease MRP activity"/>
    <property type="evidence" value="ECO:0007669"/>
    <property type="project" value="TreeGrafter"/>
</dbReference>
<dbReference type="OrthoDB" id="63112at2759"/>
<protein>
    <submittedName>
        <fullName evidence="2">Uncharacterized protein</fullName>
    </submittedName>
</protein>
<dbReference type="GO" id="GO:0000172">
    <property type="term" value="C:ribonuclease MRP complex"/>
    <property type="evidence" value="ECO:0007669"/>
    <property type="project" value="TreeGrafter"/>
</dbReference>
<proteinExistence type="predicted"/>
<dbReference type="GO" id="GO:0000447">
    <property type="term" value="P:endonucleolytic cleavage in ITS1 to separate SSU-rRNA from 5.8S rRNA and LSU-rRNA from tricistronic rRNA transcript (SSU-rRNA, 5.8S rRNA, LSU-rRNA)"/>
    <property type="evidence" value="ECO:0007669"/>
    <property type="project" value="TreeGrafter"/>
</dbReference>
<dbReference type="Pfam" id="PF08584">
    <property type="entry name" value="Ribonuc_P_40"/>
    <property type="match status" value="2"/>
</dbReference>
<name>A0A8H3JAK4_9LECA</name>